<evidence type="ECO:0000256" key="2">
    <source>
        <dbReference type="ARBA" id="ARBA00023033"/>
    </source>
</evidence>
<evidence type="ECO:0000313" key="5">
    <source>
        <dbReference type="Proteomes" id="UP000034098"/>
    </source>
</evidence>
<dbReference type="InterPro" id="IPR011251">
    <property type="entry name" value="Luciferase-like_dom"/>
</dbReference>
<dbReference type="Pfam" id="PF00296">
    <property type="entry name" value="Bac_luciferase"/>
    <property type="match status" value="1"/>
</dbReference>
<keyword evidence="1 4" id="KW-0560">Oxidoreductase</keyword>
<dbReference type="Proteomes" id="UP000034098">
    <property type="component" value="Unassembled WGS sequence"/>
</dbReference>
<protein>
    <submittedName>
        <fullName evidence="4">Limonene 1,2-monooxygenase</fullName>
        <ecNumber evidence="4">1.14.13.107</ecNumber>
    </submittedName>
</protein>
<dbReference type="AlphaFoldDB" id="A0A0M2H8V1"/>
<keyword evidence="2 4" id="KW-0503">Monooxygenase</keyword>
<evidence type="ECO:0000256" key="1">
    <source>
        <dbReference type="ARBA" id="ARBA00023002"/>
    </source>
</evidence>
<dbReference type="PATRIC" id="fig|69370.6.peg.3792"/>
<dbReference type="Gene3D" id="3.20.20.30">
    <property type="entry name" value="Luciferase-like domain"/>
    <property type="match status" value="1"/>
</dbReference>
<dbReference type="GO" id="GO:0005829">
    <property type="term" value="C:cytosol"/>
    <property type="evidence" value="ECO:0007669"/>
    <property type="project" value="TreeGrafter"/>
</dbReference>
<dbReference type="EC" id="1.14.13.107" evidence="4"/>
<comment type="caution">
    <text evidence="4">The sequence shown here is derived from an EMBL/GenBank/DDBJ whole genome shotgun (WGS) entry which is preliminary data.</text>
</comment>
<dbReference type="InterPro" id="IPR050766">
    <property type="entry name" value="Bact_Lucif_Oxidored"/>
</dbReference>
<dbReference type="SUPFAM" id="SSF51679">
    <property type="entry name" value="Bacterial luciferase-like"/>
    <property type="match status" value="1"/>
</dbReference>
<accession>A0A0M2H8V1</accession>
<dbReference type="PANTHER" id="PTHR30137:SF8">
    <property type="entry name" value="BLR5498 PROTEIN"/>
    <property type="match status" value="1"/>
</dbReference>
<organism evidence="4 5">
    <name type="scientific">Microbacterium trichothecenolyticum</name>
    <name type="common">Aureobacterium trichothecenolyticum</name>
    <dbReference type="NCBI Taxonomy" id="69370"/>
    <lineage>
        <taxon>Bacteria</taxon>
        <taxon>Bacillati</taxon>
        <taxon>Actinomycetota</taxon>
        <taxon>Actinomycetes</taxon>
        <taxon>Micrococcales</taxon>
        <taxon>Microbacteriaceae</taxon>
        <taxon>Microbacterium</taxon>
    </lineage>
</organism>
<dbReference type="EMBL" id="JYJA01000040">
    <property type="protein sequence ID" value="KJL40396.1"/>
    <property type="molecule type" value="Genomic_DNA"/>
</dbReference>
<dbReference type="PANTHER" id="PTHR30137">
    <property type="entry name" value="LUCIFERASE-LIKE MONOOXYGENASE"/>
    <property type="match status" value="1"/>
</dbReference>
<name>A0A0M2H8V1_MICTR</name>
<feature type="domain" description="Luciferase-like" evidence="3">
    <location>
        <begin position="18"/>
        <end position="303"/>
    </location>
</feature>
<evidence type="ECO:0000313" key="4">
    <source>
        <dbReference type="EMBL" id="KJL40396.1"/>
    </source>
</evidence>
<keyword evidence="5" id="KW-1185">Reference proteome</keyword>
<dbReference type="OrthoDB" id="9776438at2"/>
<reference evidence="4 5" key="1">
    <citation type="submission" date="2015-02" db="EMBL/GenBank/DDBJ databases">
        <title>Draft genome sequences of ten Microbacterium spp. with emphasis on heavy metal contaminated environments.</title>
        <authorList>
            <person name="Corretto E."/>
        </authorList>
    </citation>
    <scope>NUCLEOTIDE SEQUENCE [LARGE SCALE GENOMIC DNA]</scope>
    <source>
        <strain evidence="4 5">DSM 8608</strain>
    </source>
</reference>
<gene>
    <name evidence="4" type="primary">limB_3</name>
    <name evidence="4" type="ORF">RS82_03725</name>
</gene>
<sequence length="361" mass="39399">MRFQLLDIIPYRADPITGHQVSPAERFAETLQQAIRAEELGLDAVAIGERHAGHFISSAPTVLLGAIAARTHSIRLNSGVTVLSVLDPVRVAEDYATIDQLSGGRLDITIGKGNEVAQFPLFGLDIDDQWELLAEKYELLRTLWREEDVTWPGTEFTRPLSGVTTLPRPYAGAPRVWHGSATTLFSAGLAAKFGDPLFSANAIQPLENYGVLVDHYRSEYARHGHDPADAFVAAGSGALFIADTTQEAIAQYGPVYNAIVAATNVPGNNTPFRDIEHAVAEGPALVGTPQQVIDKIARFHGRLGHDLQSISLPTTVPFVQQLEILERFAEEVAPVLREEFPTVLWTEADPLGQRERELTTA</sequence>
<dbReference type="RefSeq" id="WP_045302103.1">
    <property type="nucleotide sequence ID" value="NZ_JYJA01000040.1"/>
</dbReference>
<dbReference type="InterPro" id="IPR036661">
    <property type="entry name" value="Luciferase-like_sf"/>
</dbReference>
<evidence type="ECO:0000259" key="3">
    <source>
        <dbReference type="Pfam" id="PF00296"/>
    </source>
</evidence>
<dbReference type="GO" id="GO:0052601">
    <property type="term" value="F:limonene 1,2-monooxygenase [NAD(P)H) activity"/>
    <property type="evidence" value="ECO:0007669"/>
    <property type="project" value="UniProtKB-EC"/>
</dbReference>
<proteinExistence type="predicted"/>